<dbReference type="eggNOG" id="ENOG502ZDQU">
    <property type="taxonomic scope" value="Bacteria"/>
</dbReference>
<keyword evidence="1" id="KW-0732">Signal</keyword>
<dbReference type="SUPFAM" id="SSF69318">
    <property type="entry name" value="Integrin alpha N-terminal domain"/>
    <property type="match status" value="1"/>
</dbReference>
<feature type="chain" id="PRO_5004920854" description="EF-hand domain-containing protein" evidence="1">
    <location>
        <begin position="27"/>
        <end position="152"/>
    </location>
</feature>
<proteinExistence type="predicted"/>
<reference evidence="2 3" key="1">
    <citation type="submission" date="2013-08" db="EMBL/GenBank/DDBJ databases">
        <title>Intrasporangium oryzae NRRL B-24470.</title>
        <authorList>
            <person name="Liu H."/>
            <person name="Wang G."/>
        </authorList>
    </citation>
    <scope>NUCLEOTIDE SEQUENCE [LARGE SCALE GENOMIC DNA]</scope>
    <source>
        <strain evidence="2 3">NRRL B-24470</strain>
    </source>
</reference>
<dbReference type="EMBL" id="AWSA01000031">
    <property type="protein sequence ID" value="EWT00952.1"/>
    <property type="molecule type" value="Genomic_DNA"/>
</dbReference>
<dbReference type="OrthoDB" id="1494990at2"/>
<dbReference type="RefSeq" id="WP_034807208.1">
    <property type="nucleotide sequence ID" value="NZ_AWSA01000031.1"/>
</dbReference>
<sequence>MQRNLIRALALAALGAGSMVAGTAAAQASGVSGPAFYIDHELYRTVATPTDLSGTGAPAQSWDTIYSFSGLQRSVATAAPGDPGFNGGRWQVHAVSPTGTYAAALAAGDLDGDGVLDAANEVQAAIAAGALVDNGVVKYFVCTVNKVPAGGA</sequence>
<dbReference type="Proteomes" id="UP000019489">
    <property type="component" value="Unassembled WGS sequence"/>
</dbReference>
<keyword evidence="3" id="KW-1185">Reference proteome</keyword>
<gene>
    <name evidence="2" type="ORF">N865_05860</name>
</gene>
<dbReference type="AlphaFoldDB" id="W9G6L8"/>
<evidence type="ECO:0000313" key="3">
    <source>
        <dbReference type="Proteomes" id="UP000019489"/>
    </source>
</evidence>
<comment type="caution">
    <text evidence="2">The sequence shown here is derived from an EMBL/GenBank/DDBJ whole genome shotgun (WGS) entry which is preliminary data.</text>
</comment>
<evidence type="ECO:0000256" key="1">
    <source>
        <dbReference type="SAM" id="SignalP"/>
    </source>
</evidence>
<evidence type="ECO:0000313" key="2">
    <source>
        <dbReference type="EMBL" id="EWT00952.1"/>
    </source>
</evidence>
<protein>
    <recommendedName>
        <fullName evidence="4">EF-hand domain-containing protein</fullName>
    </recommendedName>
</protein>
<accession>W9G6L8</accession>
<organism evidence="2 3">
    <name type="scientific">Intrasporangium oryzae NRRL B-24470</name>
    <dbReference type="NCBI Taxonomy" id="1386089"/>
    <lineage>
        <taxon>Bacteria</taxon>
        <taxon>Bacillati</taxon>
        <taxon>Actinomycetota</taxon>
        <taxon>Actinomycetes</taxon>
        <taxon>Micrococcales</taxon>
        <taxon>Intrasporangiaceae</taxon>
        <taxon>Intrasporangium</taxon>
    </lineage>
</organism>
<dbReference type="PATRIC" id="fig|1386089.3.peg.2838"/>
<feature type="signal peptide" evidence="1">
    <location>
        <begin position="1"/>
        <end position="26"/>
    </location>
</feature>
<name>W9G6L8_9MICO</name>
<dbReference type="InterPro" id="IPR028994">
    <property type="entry name" value="Integrin_alpha_N"/>
</dbReference>
<evidence type="ECO:0008006" key="4">
    <source>
        <dbReference type="Google" id="ProtNLM"/>
    </source>
</evidence>